<dbReference type="PROSITE" id="PS51257">
    <property type="entry name" value="PROKAR_LIPOPROTEIN"/>
    <property type="match status" value="1"/>
</dbReference>
<reference evidence="1 2" key="1">
    <citation type="submission" date="2019-02" db="EMBL/GenBank/DDBJ databases">
        <title>High diversity of culturable Acinetobacter species in natural soil and water ecosystems.</title>
        <authorList>
            <person name="Radolfova-Krizova L."/>
            <person name="Nemec A."/>
        </authorList>
    </citation>
    <scope>NUCLEOTIDE SEQUENCE [LARGE SCALE GENOMIC DNA]</scope>
    <source>
        <strain evidence="1 2">ANC 4281</strain>
    </source>
</reference>
<gene>
    <name evidence="1" type="ORF">E0H85_12800</name>
</gene>
<dbReference type="AlphaFoldDB" id="A0A4R0EJY1"/>
<dbReference type="RefSeq" id="WP_131271766.1">
    <property type="nucleotide sequence ID" value="NZ_SJOA01000018.1"/>
</dbReference>
<dbReference type="OrthoDB" id="6717149at2"/>
<evidence type="ECO:0000313" key="1">
    <source>
        <dbReference type="EMBL" id="TCB57414.1"/>
    </source>
</evidence>
<organism evidence="1 2">
    <name type="scientific">Acinetobacter terrae</name>
    <dbReference type="NCBI Taxonomy" id="2731247"/>
    <lineage>
        <taxon>Bacteria</taxon>
        <taxon>Pseudomonadati</taxon>
        <taxon>Pseudomonadota</taxon>
        <taxon>Gammaproteobacteria</taxon>
        <taxon>Moraxellales</taxon>
        <taxon>Moraxellaceae</taxon>
        <taxon>Acinetobacter</taxon>
        <taxon>Acinetobacter Taxon 24</taxon>
    </lineage>
</organism>
<accession>A0A4R0EJY1</accession>
<dbReference type="EMBL" id="SJOA01000018">
    <property type="protein sequence ID" value="TCB57414.1"/>
    <property type="molecule type" value="Genomic_DNA"/>
</dbReference>
<evidence type="ECO:0000313" key="2">
    <source>
        <dbReference type="Proteomes" id="UP000291380"/>
    </source>
</evidence>
<comment type="caution">
    <text evidence="1">The sequence shown here is derived from an EMBL/GenBank/DDBJ whole genome shotgun (WGS) entry which is preliminary data.</text>
</comment>
<sequence>MFLKADYRKYVLVAVLLGLGGCNQPLEDSVAKQMESENQLANSATANTQGKKLTEVAGKAAMPADTTSVTQKKIPENAESYVGRYRSAISCADPLMKCKEGTGDFILNLLADGTAHSSIIHLGQITFDSDSYYHKDSWSYDEEHDQVILHRSNGVEFFYNVDQDQSLQMDLDKIANASEQNKQYFAEGHPFPQQAYRLVKASTPMKTSES</sequence>
<proteinExistence type="predicted"/>
<name>A0A4R0EJY1_9GAMM</name>
<dbReference type="Proteomes" id="UP000291380">
    <property type="component" value="Unassembled WGS sequence"/>
</dbReference>
<protein>
    <recommendedName>
        <fullName evidence="3">Lipoprotein</fullName>
    </recommendedName>
</protein>
<evidence type="ECO:0008006" key="3">
    <source>
        <dbReference type="Google" id="ProtNLM"/>
    </source>
</evidence>